<dbReference type="InterPro" id="IPR018392">
    <property type="entry name" value="LysM"/>
</dbReference>
<organism evidence="2 3">
    <name type="scientific">Pragia fontium DSM 5563 = ATCC 49100</name>
    <dbReference type="NCBI Taxonomy" id="1122977"/>
    <lineage>
        <taxon>Bacteria</taxon>
        <taxon>Pseudomonadati</taxon>
        <taxon>Pseudomonadota</taxon>
        <taxon>Gammaproteobacteria</taxon>
        <taxon>Enterobacterales</taxon>
        <taxon>Budviciaceae</taxon>
        <taxon>Pragia</taxon>
    </lineage>
</organism>
<reference evidence="2 3" key="1">
    <citation type="submission" date="2016-10" db="EMBL/GenBank/DDBJ databases">
        <authorList>
            <person name="Varghese N."/>
            <person name="Submissions S."/>
        </authorList>
    </citation>
    <scope>NUCLEOTIDE SEQUENCE [LARGE SCALE GENOMIC DNA]</scope>
    <source>
        <strain evidence="2 3">DSM 5563</strain>
    </source>
</reference>
<dbReference type="RefSeq" id="WP_074820258.1">
    <property type="nucleotide sequence ID" value="NZ_FOLW01000001.1"/>
</dbReference>
<evidence type="ECO:0000313" key="2">
    <source>
        <dbReference type="EMBL" id="SFC07508.1"/>
    </source>
</evidence>
<evidence type="ECO:0000313" key="3">
    <source>
        <dbReference type="Proteomes" id="UP000226420"/>
    </source>
</evidence>
<proteinExistence type="predicted"/>
<evidence type="ECO:0000259" key="1">
    <source>
        <dbReference type="Pfam" id="PF01476"/>
    </source>
</evidence>
<dbReference type="InterPro" id="IPR036086">
    <property type="entry name" value="ParB/Sulfiredoxin_sf"/>
</dbReference>
<dbReference type="AlphaFoldDB" id="A0AAJ5BFW7"/>
<gene>
    <name evidence="2" type="ORF">SAMN02745723_101319</name>
</gene>
<dbReference type="CDD" id="cd00118">
    <property type="entry name" value="LysM"/>
    <property type="match status" value="1"/>
</dbReference>
<dbReference type="SUPFAM" id="SSF110849">
    <property type="entry name" value="ParB/Sulfiredoxin"/>
    <property type="match status" value="1"/>
</dbReference>
<dbReference type="Gene3D" id="3.90.1530.10">
    <property type="entry name" value="Conserved hypothetical protein from pyrococcus furiosus pfu- 392566-001, ParB domain"/>
    <property type="match status" value="1"/>
</dbReference>
<feature type="domain" description="LysM" evidence="1">
    <location>
        <begin position="161"/>
        <end position="184"/>
    </location>
</feature>
<dbReference type="Proteomes" id="UP000226420">
    <property type="component" value="Unassembled WGS sequence"/>
</dbReference>
<dbReference type="Pfam" id="PF01476">
    <property type="entry name" value="LysM"/>
    <property type="match status" value="1"/>
</dbReference>
<sequence length="466" mass="53569">MSRVDYFSWPKMSLSVSNLKLDRNNPRIPPNIPTRTTKEILEYLIKNQEVKDIADKIVHKGFIPHEPIYVTKEKDSYVVLEGNRRVSALKCLLDPLLSPSSQHRYFQRLHNLMSGNPIEKIDVIVAPSREEAEDVLFELHTERKKEWSRLQKNAFIARAAVQEGETIEQIAERFNVNVTDIQAAVTEHYLSSYLIELDLPSDIEEKALSEKFHISTLGRIVGNSTFLEFVGMRIEGTTLKTDIPTFKFNSLLKKIVTDIIEKKINSRVLNDKEAISSYIEKISTLLPETGENITPVSFSLYKGNSPPVPTPQPKKTRSKTEMLIPKGKIYETGNIKLDILINEGQKIQAGKYMYSSAFLLRTILEMTILRIFESQGKLEICLNDRQRTHNLSQNIKSLTNRPQWFQNQAHLNDLLSFIAKDSPRWVSLETLNRYVHGEFTIPDKEMLTAIWLIIEPLVLMCNKECN</sequence>
<accession>A0AAJ5BFW7</accession>
<dbReference type="EMBL" id="FOLW01000001">
    <property type="protein sequence ID" value="SFC07508.1"/>
    <property type="molecule type" value="Genomic_DNA"/>
</dbReference>
<comment type="caution">
    <text evidence="2">The sequence shown here is derived from an EMBL/GenBank/DDBJ whole genome shotgun (WGS) entry which is preliminary data.</text>
</comment>
<protein>
    <submittedName>
        <fullName evidence="2">ParB-like nuclease domain-containing protein</fullName>
    </submittedName>
</protein>
<name>A0AAJ5BFW7_9GAMM</name>